<protein>
    <recommendedName>
        <fullName evidence="1">DeoxyPurine in DNA protein A domain-containing protein</fullName>
    </recommendedName>
</protein>
<accession>A0A1H8YN74</accession>
<evidence type="ECO:0000259" key="1">
    <source>
        <dbReference type="Pfam" id="PF23859"/>
    </source>
</evidence>
<reference evidence="2 3" key="1">
    <citation type="submission" date="2016-10" db="EMBL/GenBank/DDBJ databases">
        <authorList>
            <person name="de Groot N.N."/>
        </authorList>
    </citation>
    <scope>NUCLEOTIDE SEQUENCE [LARGE SCALE GENOMIC DNA]</scope>
    <source>
        <strain evidence="2 3">DSM 44993</strain>
    </source>
</reference>
<keyword evidence="3" id="KW-1185">Reference proteome</keyword>
<dbReference type="InterPro" id="IPR055645">
    <property type="entry name" value="DpdA"/>
</dbReference>
<gene>
    <name evidence="2" type="ORF">SAMN04489732_12979</name>
</gene>
<name>A0A1H8YN74_9PSEU</name>
<dbReference type="STRING" id="394193.SAMN04489732_12979"/>
<dbReference type="Proteomes" id="UP000198582">
    <property type="component" value="Unassembled WGS sequence"/>
</dbReference>
<evidence type="ECO:0000313" key="2">
    <source>
        <dbReference type="EMBL" id="SEP53654.1"/>
    </source>
</evidence>
<feature type="domain" description="DeoxyPurine in DNA protein A" evidence="1">
    <location>
        <begin position="3"/>
        <end position="254"/>
    </location>
</feature>
<evidence type="ECO:0000313" key="3">
    <source>
        <dbReference type="Proteomes" id="UP000198582"/>
    </source>
</evidence>
<dbReference type="Pfam" id="PF23859">
    <property type="entry name" value="DpdA"/>
    <property type="match status" value="1"/>
</dbReference>
<dbReference type="AlphaFoldDB" id="A0A1H8YN74"/>
<proteinExistence type="predicted"/>
<organism evidence="2 3">
    <name type="scientific">Amycolatopsis saalfeldensis</name>
    <dbReference type="NCBI Taxonomy" id="394193"/>
    <lineage>
        <taxon>Bacteria</taxon>
        <taxon>Bacillati</taxon>
        <taxon>Actinomycetota</taxon>
        <taxon>Actinomycetes</taxon>
        <taxon>Pseudonocardiales</taxon>
        <taxon>Pseudonocardiaceae</taxon>
        <taxon>Amycolatopsis</taxon>
    </lineage>
</organism>
<dbReference type="RefSeq" id="WP_091628461.1">
    <property type="nucleotide sequence ID" value="NZ_FOEF01000029.1"/>
</dbReference>
<sequence length="262" mass="29458">MPVYLGAPDPQWIGVCDRPLMVSHNRLRRIKSAFNLPVAYSAPWILDSGAYDVITRHGSYPDDPETYVRAVRTYDVQIRNLRWASSQDYPCEPEALAKTGLTVLEHQLLSVQSYLDLTTWWRRLAPQRPCPFRLVMQGDTVESYVRCWDIAGESGVDLAAVDVLGVGSICRRERTDLPEIVDIVAALRERTTARLHGFGVHAEAIGLFDDVDSMAWSKAARARRAKHPRCTAFHRVCSSCLVYAEDWHERVAARHAAARAGA</sequence>
<dbReference type="EMBL" id="FOEF01000029">
    <property type="protein sequence ID" value="SEP53654.1"/>
    <property type="molecule type" value="Genomic_DNA"/>
</dbReference>